<organism evidence="1 2">
    <name type="scientific">Paracraurococcus lichenis</name>
    <dbReference type="NCBI Taxonomy" id="3064888"/>
    <lineage>
        <taxon>Bacteria</taxon>
        <taxon>Pseudomonadati</taxon>
        <taxon>Pseudomonadota</taxon>
        <taxon>Alphaproteobacteria</taxon>
        <taxon>Acetobacterales</taxon>
        <taxon>Roseomonadaceae</taxon>
        <taxon>Paracraurococcus</taxon>
    </lineage>
</organism>
<proteinExistence type="predicted"/>
<name>A0ABT9ED03_9PROT</name>
<sequence>MTHSEANIFSPAERELIRREFGQRFGTFPSLAEGIFLRRWRTGPQAGQAKIPKVVTGLIERGLVALSPEPVSILGTRAFFTPAGVAAVRVLLQDRRAMDPARYGHLRRELGLDPIETEHAASQSWCR</sequence>
<evidence type="ECO:0000313" key="2">
    <source>
        <dbReference type="Proteomes" id="UP001243009"/>
    </source>
</evidence>
<dbReference type="Proteomes" id="UP001243009">
    <property type="component" value="Unassembled WGS sequence"/>
</dbReference>
<gene>
    <name evidence="1" type="ORF">Q7A36_36455</name>
</gene>
<keyword evidence="2" id="KW-1185">Reference proteome</keyword>
<dbReference type="RefSeq" id="WP_305108706.1">
    <property type="nucleotide sequence ID" value="NZ_JAUTWS010000129.1"/>
</dbReference>
<reference evidence="1 2" key="1">
    <citation type="submission" date="2023-08" db="EMBL/GenBank/DDBJ databases">
        <title>The draft genome sequence of Paracraurococcus sp. LOR1-02.</title>
        <authorList>
            <person name="Kingkaew E."/>
            <person name="Tanasupawat S."/>
        </authorList>
    </citation>
    <scope>NUCLEOTIDE SEQUENCE [LARGE SCALE GENOMIC DNA]</scope>
    <source>
        <strain evidence="1 2">LOR1-02</strain>
    </source>
</reference>
<protein>
    <submittedName>
        <fullName evidence="1">Uncharacterized protein</fullName>
    </submittedName>
</protein>
<accession>A0ABT9ED03</accession>
<evidence type="ECO:0000313" key="1">
    <source>
        <dbReference type="EMBL" id="MDO9713858.1"/>
    </source>
</evidence>
<comment type="caution">
    <text evidence="1">The sequence shown here is derived from an EMBL/GenBank/DDBJ whole genome shotgun (WGS) entry which is preliminary data.</text>
</comment>
<dbReference type="EMBL" id="JAUTWS010000129">
    <property type="protein sequence ID" value="MDO9713858.1"/>
    <property type="molecule type" value="Genomic_DNA"/>
</dbReference>